<evidence type="ECO:0000256" key="3">
    <source>
        <dbReference type="ARBA" id="ARBA00023274"/>
    </source>
</evidence>
<dbReference type="PROSITE" id="PS00993">
    <property type="entry name" value="RIBOSOMAL_L30E_2"/>
    <property type="match status" value="1"/>
</dbReference>
<dbReference type="Gene3D" id="3.30.1330.30">
    <property type="match status" value="1"/>
</dbReference>
<dbReference type="InterPro" id="IPR029064">
    <property type="entry name" value="Ribosomal_eL30-like_sf"/>
</dbReference>
<keyword evidence="2 5" id="KW-0689">Ribosomal protein</keyword>
<evidence type="ECO:0000256" key="2">
    <source>
        <dbReference type="ARBA" id="ARBA00022980"/>
    </source>
</evidence>
<dbReference type="NCBIfam" id="NF002172">
    <property type="entry name" value="PRK01018.1"/>
    <property type="match status" value="1"/>
</dbReference>
<evidence type="ECO:0000313" key="8">
    <source>
        <dbReference type="Proteomes" id="UP000078348"/>
    </source>
</evidence>
<organism evidence="5 8">
    <name type="scientific">Blastocystis sp. subtype 1 (strain ATCC 50177 / NandII)</name>
    <dbReference type="NCBI Taxonomy" id="478820"/>
    <lineage>
        <taxon>Eukaryota</taxon>
        <taxon>Sar</taxon>
        <taxon>Stramenopiles</taxon>
        <taxon>Bigyra</taxon>
        <taxon>Opalozoa</taxon>
        <taxon>Opalinata</taxon>
        <taxon>Blastocystidae</taxon>
        <taxon>Blastocystis</taxon>
    </lineage>
</organism>
<feature type="domain" description="Ribosomal protein eL8/eL30/eS12/Gadd45" evidence="4">
    <location>
        <begin position="13"/>
        <end position="106"/>
    </location>
</feature>
<evidence type="ECO:0000259" key="4">
    <source>
        <dbReference type="Pfam" id="PF01248"/>
    </source>
</evidence>
<name>A0A196S4K6_BLAHN</name>
<dbReference type="EMBL" id="LXWW01000305">
    <property type="protein sequence ID" value="OAO14006.1"/>
    <property type="molecule type" value="Genomic_DNA"/>
</dbReference>
<dbReference type="OrthoDB" id="1928736at2759"/>
<dbReference type="EMBL" id="LXWW01000175">
    <property type="protein sequence ID" value="OAO15082.1"/>
    <property type="molecule type" value="Genomic_DNA"/>
</dbReference>
<accession>A0A196S4K6</accession>
<dbReference type="PANTHER" id="PTHR11449">
    <property type="entry name" value="RIBOSOMAL PROTEIN L30"/>
    <property type="match status" value="1"/>
</dbReference>
<dbReference type="GO" id="GO:1990904">
    <property type="term" value="C:ribonucleoprotein complex"/>
    <property type="evidence" value="ECO:0007669"/>
    <property type="project" value="UniProtKB-KW"/>
</dbReference>
<proteinExistence type="inferred from homology"/>
<dbReference type="InterPro" id="IPR022991">
    <property type="entry name" value="Ribosomal_eL30_CS"/>
</dbReference>
<dbReference type="FunFam" id="3.30.1330.30:FF:000001">
    <property type="entry name" value="60S ribosomal protein L30"/>
    <property type="match status" value="1"/>
</dbReference>
<dbReference type="GO" id="GO:0005840">
    <property type="term" value="C:ribosome"/>
    <property type="evidence" value="ECO:0007669"/>
    <property type="project" value="UniProtKB-KW"/>
</dbReference>
<dbReference type="GO" id="GO:0003723">
    <property type="term" value="F:RNA binding"/>
    <property type="evidence" value="ECO:0007669"/>
    <property type="project" value="InterPro"/>
</dbReference>
<evidence type="ECO:0000313" key="5">
    <source>
        <dbReference type="EMBL" id="OAO12045.1"/>
    </source>
</evidence>
<comment type="caution">
    <text evidence="5">The sequence shown here is derived from an EMBL/GenBank/DDBJ whole genome shotgun (WGS) entry which is preliminary data.</text>
</comment>
<gene>
    <name evidence="7" type="ORF">AV274_3210</name>
    <name evidence="6" type="ORF">AV274_4352</name>
    <name evidence="5" type="ORF">AV274_6259</name>
</gene>
<sequence>MSTAAKSAKKTTDNINNKLQLVARSGKFTLGFKSVLKCIRSGKAKLILVANNCSPLRKSEIEYYAMLTKTTVHHYQGNCIDLGTGCGKYFGVSTVAITDAGDSDILRTFEN</sequence>
<evidence type="ECO:0000313" key="7">
    <source>
        <dbReference type="EMBL" id="OAO15082.1"/>
    </source>
</evidence>
<dbReference type="InterPro" id="IPR039109">
    <property type="entry name" value="Ribosomal_eL30-like"/>
</dbReference>
<dbReference type="PROSITE" id="PS00709">
    <property type="entry name" value="RIBOSOMAL_L30E_1"/>
    <property type="match status" value="1"/>
</dbReference>
<comment type="similarity">
    <text evidence="1">Belongs to the eukaryotic ribosomal protein eL30 family.</text>
</comment>
<dbReference type="Pfam" id="PF01248">
    <property type="entry name" value="Ribosomal_L7Ae"/>
    <property type="match status" value="1"/>
</dbReference>
<protein>
    <submittedName>
        <fullName evidence="5">Ribosomal protein L30</fullName>
    </submittedName>
</protein>
<dbReference type="SUPFAM" id="SSF55315">
    <property type="entry name" value="L30e-like"/>
    <property type="match status" value="1"/>
</dbReference>
<dbReference type="STRING" id="478820.A0A196S4K6"/>
<evidence type="ECO:0000256" key="1">
    <source>
        <dbReference type="ARBA" id="ARBA00007326"/>
    </source>
</evidence>
<dbReference type="InterPro" id="IPR004038">
    <property type="entry name" value="Ribosomal_eL8/eL30/eS12/Gad45"/>
</dbReference>
<dbReference type="EMBL" id="LXWW01000566">
    <property type="protein sequence ID" value="OAO12045.1"/>
    <property type="molecule type" value="Genomic_DNA"/>
</dbReference>
<evidence type="ECO:0000313" key="6">
    <source>
        <dbReference type="EMBL" id="OAO14006.1"/>
    </source>
</evidence>
<dbReference type="AlphaFoldDB" id="A0A196S4K6"/>
<keyword evidence="8" id="KW-1185">Reference proteome</keyword>
<dbReference type="Proteomes" id="UP000078348">
    <property type="component" value="Unassembled WGS sequence"/>
</dbReference>
<reference evidence="5 8" key="1">
    <citation type="submission" date="2016-05" db="EMBL/GenBank/DDBJ databases">
        <title>Nuclear genome of Blastocystis sp. subtype 1 NandII.</title>
        <authorList>
            <person name="Gentekaki E."/>
            <person name="Curtis B."/>
            <person name="Stairs C."/>
            <person name="Eme L."/>
            <person name="Herman E."/>
            <person name="Klimes V."/>
            <person name="Arias M.C."/>
            <person name="Elias M."/>
            <person name="Hilliou F."/>
            <person name="Klute M."/>
            <person name="Malik S.-B."/>
            <person name="Pightling A."/>
            <person name="Rachubinski R."/>
            <person name="Salas D."/>
            <person name="Schlacht A."/>
            <person name="Suga H."/>
            <person name="Archibald J."/>
            <person name="Ball S.G."/>
            <person name="Clark G."/>
            <person name="Dacks J."/>
            <person name="Van Der Giezen M."/>
            <person name="Tsaousis A."/>
            <person name="Roger A."/>
        </authorList>
    </citation>
    <scope>NUCLEOTIDE SEQUENCE [LARGE SCALE GENOMIC DNA]</scope>
    <source>
        <strain evidence="8">ATCC 50177 / NandII</strain>
        <strain evidence="5">NandII</strain>
    </source>
</reference>
<keyword evidence="3" id="KW-0687">Ribonucleoprotein</keyword>